<evidence type="ECO:0000256" key="1">
    <source>
        <dbReference type="SAM" id="MobiDB-lite"/>
    </source>
</evidence>
<dbReference type="AlphaFoldDB" id="A0A820NIM8"/>
<dbReference type="EMBL" id="CAJOBB010023204">
    <property type="protein sequence ID" value="CAF4391265.1"/>
    <property type="molecule type" value="Genomic_DNA"/>
</dbReference>
<reference evidence="2" key="1">
    <citation type="submission" date="2021-02" db="EMBL/GenBank/DDBJ databases">
        <authorList>
            <person name="Nowell W R."/>
        </authorList>
    </citation>
    <scope>NUCLEOTIDE SEQUENCE</scope>
</reference>
<organism evidence="2 3">
    <name type="scientific">Adineta steineri</name>
    <dbReference type="NCBI Taxonomy" id="433720"/>
    <lineage>
        <taxon>Eukaryota</taxon>
        <taxon>Metazoa</taxon>
        <taxon>Spiralia</taxon>
        <taxon>Gnathifera</taxon>
        <taxon>Rotifera</taxon>
        <taxon>Eurotatoria</taxon>
        <taxon>Bdelloidea</taxon>
        <taxon>Adinetida</taxon>
        <taxon>Adinetidae</taxon>
        <taxon>Adineta</taxon>
    </lineage>
</organism>
<name>A0A820NIM8_9BILA</name>
<accession>A0A820NIM8</accession>
<comment type="caution">
    <text evidence="2">The sequence shown here is derived from an EMBL/GenBank/DDBJ whole genome shotgun (WGS) entry which is preliminary data.</text>
</comment>
<feature type="compositionally biased region" description="Polar residues" evidence="1">
    <location>
        <begin position="43"/>
        <end position="58"/>
    </location>
</feature>
<dbReference type="Proteomes" id="UP000663868">
    <property type="component" value="Unassembled WGS sequence"/>
</dbReference>
<feature type="region of interest" description="Disordered" evidence="1">
    <location>
        <begin position="30"/>
        <end position="58"/>
    </location>
</feature>
<feature type="non-terminal residue" evidence="2">
    <location>
        <position position="1"/>
    </location>
</feature>
<sequence length="58" mass="6833">MNRRMIVPPEPMSQHQYAPQNPVQSFNYARQQPTPQKKHIQHDTNVVTQSRSFQMLQG</sequence>
<proteinExistence type="predicted"/>
<gene>
    <name evidence="2" type="ORF">KXQ929_LOCUS50479</name>
</gene>
<evidence type="ECO:0000313" key="3">
    <source>
        <dbReference type="Proteomes" id="UP000663868"/>
    </source>
</evidence>
<evidence type="ECO:0000313" key="2">
    <source>
        <dbReference type="EMBL" id="CAF4391265.1"/>
    </source>
</evidence>
<protein>
    <submittedName>
        <fullName evidence="2">Uncharacterized protein</fullName>
    </submittedName>
</protein>